<proteinExistence type="inferred from homology"/>
<dbReference type="EMBL" id="CP003924">
    <property type="protein sequence ID" value="AGS35134.1"/>
    <property type="molecule type" value="Genomic_DNA"/>
</dbReference>
<dbReference type="GO" id="GO:0015385">
    <property type="term" value="F:sodium:proton antiporter activity"/>
    <property type="evidence" value="ECO:0007669"/>
    <property type="project" value="TreeGrafter"/>
</dbReference>
<dbReference type="STRING" id="1224163.B841_08305"/>
<keyword evidence="2" id="KW-1133">Transmembrane helix</keyword>
<dbReference type="KEGG" id="cmd:B841_08305"/>
<keyword evidence="4" id="KW-1185">Reference proteome</keyword>
<organism evidence="3 4">
    <name type="scientific">Corynebacterium maris DSM 45190</name>
    <dbReference type="NCBI Taxonomy" id="1224163"/>
    <lineage>
        <taxon>Bacteria</taxon>
        <taxon>Bacillati</taxon>
        <taxon>Actinomycetota</taxon>
        <taxon>Actinomycetes</taxon>
        <taxon>Mycobacteriales</taxon>
        <taxon>Corynebacteriaceae</taxon>
        <taxon>Corynebacterium</taxon>
    </lineage>
</organism>
<dbReference type="PATRIC" id="fig|1224163.3.peg.1668"/>
<evidence type="ECO:0008006" key="5">
    <source>
        <dbReference type="Google" id="ProtNLM"/>
    </source>
</evidence>
<sequence>MDALTIIANILVILGAVNLAVCGAGMLYFRDVFARMSVLGTASGFGVSFIVIGAFLLDPSWWNALVGVAAVILLIGTSAIGSTLIARSALLRGNRIVDQRFNEAEVETTS</sequence>
<protein>
    <recommendedName>
        <fullName evidence="5">Monovalent cation/H+ antiporter subunit G</fullName>
    </recommendedName>
</protein>
<dbReference type="OrthoDB" id="3430023at2"/>
<evidence type="ECO:0000256" key="2">
    <source>
        <dbReference type="SAM" id="Phobius"/>
    </source>
</evidence>
<dbReference type="HOGENOM" id="CLU_121334_0_7_11"/>
<comment type="similarity">
    <text evidence="1">Belongs to the CPA3 antiporters (TC 2.A.63) subunit G family.</text>
</comment>
<dbReference type="AlphaFoldDB" id="S5SVA6"/>
<gene>
    <name evidence="3" type="ORF">B841_08305</name>
</gene>
<keyword evidence="2" id="KW-0472">Membrane</keyword>
<dbReference type="PANTHER" id="PTHR34703">
    <property type="entry name" value="ANTIPORTER SUBUNIT MNHG2-RELATED"/>
    <property type="match status" value="1"/>
</dbReference>
<dbReference type="PANTHER" id="PTHR34703:SF1">
    <property type="entry name" value="ANTIPORTER SUBUNIT MNHG2-RELATED"/>
    <property type="match status" value="1"/>
</dbReference>
<keyword evidence="2" id="KW-0812">Transmembrane</keyword>
<evidence type="ECO:0000313" key="4">
    <source>
        <dbReference type="Proteomes" id="UP000015388"/>
    </source>
</evidence>
<evidence type="ECO:0000313" key="3">
    <source>
        <dbReference type="EMBL" id="AGS35134.1"/>
    </source>
</evidence>
<dbReference type="InterPro" id="IPR005133">
    <property type="entry name" value="PhaG_MnhG_YufB"/>
</dbReference>
<feature type="transmembrane region" description="Helical" evidence="2">
    <location>
        <begin position="6"/>
        <end position="29"/>
    </location>
</feature>
<dbReference type="Pfam" id="PF03334">
    <property type="entry name" value="PhaG_MnhG_YufB"/>
    <property type="match status" value="1"/>
</dbReference>
<reference evidence="3 4" key="1">
    <citation type="submission" date="2012-11" db="EMBL/GenBank/DDBJ databases">
        <title>The complete genome sequence of Corynebacterium maris Coryn-1 (=DSM 45190).</title>
        <authorList>
            <person name="Schaffert L."/>
            <person name="Albersmeier A."/>
            <person name="Kalinowski J."/>
            <person name="Ruckert C."/>
        </authorList>
    </citation>
    <scope>NUCLEOTIDE SEQUENCE [LARGE SCALE GENOMIC DNA]</scope>
    <source>
        <strain evidence="4">Coryn-1</strain>
    </source>
</reference>
<dbReference type="RefSeq" id="WP_020935067.1">
    <property type="nucleotide sequence ID" value="NC_021915.1"/>
</dbReference>
<feature type="transmembrane region" description="Helical" evidence="2">
    <location>
        <begin position="62"/>
        <end position="86"/>
    </location>
</feature>
<dbReference type="eggNOG" id="COG1320">
    <property type="taxonomic scope" value="Bacteria"/>
</dbReference>
<feature type="transmembrane region" description="Helical" evidence="2">
    <location>
        <begin position="36"/>
        <end position="56"/>
    </location>
</feature>
<accession>S5SVA6</accession>
<evidence type="ECO:0000256" key="1">
    <source>
        <dbReference type="ARBA" id="ARBA00008404"/>
    </source>
</evidence>
<name>S5SVA6_9CORY</name>
<dbReference type="Proteomes" id="UP000015388">
    <property type="component" value="Chromosome"/>
</dbReference>